<name>A0AAD8AH47_DIPPU</name>
<proteinExistence type="predicted"/>
<reference evidence="2" key="2">
    <citation type="submission" date="2023-05" db="EMBL/GenBank/DDBJ databases">
        <authorList>
            <person name="Fouks B."/>
        </authorList>
    </citation>
    <scope>NUCLEOTIDE SEQUENCE</scope>
    <source>
        <strain evidence="2">Stay&amp;Tobe</strain>
        <tissue evidence="2">Testes</tissue>
    </source>
</reference>
<feature type="region of interest" description="Disordered" evidence="1">
    <location>
        <begin position="53"/>
        <end position="82"/>
    </location>
</feature>
<evidence type="ECO:0000313" key="2">
    <source>
        <dbReference type="EMBL" id="KAJ9597668.1"/>
    </source>
</evidence>
<dbReference type="AlphaFoldDB" id="A0AAD8AH47"/>
<evidence type="ECO:0000313" key="3">
    <source>
        <dbReference type="Proteomes" id="UP001233999"/>
    </source>
</evidence>
<feature type="non-terminal residue" evidence="2">
    <location>
        <position position="100"/>
    </location>
</feature>
<dbReference type="EMBL" id="JASPKZ010001593">
    <property type="protein sequence ID" value="KAJ9597668.1"/>
    <property type="molecule type" value="Genomic_DNA"/>
</dbReference>
<organism evidence="2 3">
    <name type="scientific">Diploptera punctata</name>
    <name type="common">Pacific beetle cockroach</name>
    <dbReference type="NCBI Taxonomy" id="6984"/>
    <lineage>
        <taxon>Eukaryota</taxon>
        <taxon>Metazoa</taxon>
        <taxon>Ecdysozoa</taxon>
        <taxon>Arthropoda</taxon>
        <taxon>Hexapoda</taxon>
        <taxon>Insecta</taxon>
        <taxon>Pterygota</taxon>
        <taxon>Neoptera</taxon>
        <taxon>Polyneoptera</taxon>
        <taxon>Dictyoptera</taxon>
        <taxon>Blattodea</taxon>
        <taxon>Blaberoidea</taxon>
        <taxon>Blaberidae</taxon>
        <taxon>Diplopterinae</taxon>
        <taxon>Diploptera</taxon>
    </lineage>
</organism>
<comment type="caution">
    <text evidence="2">The sequence shown here is derived from an EMBL/GenBank/DDBJ whole genome shotgun (WGS) entry which is preliminary data.</text>
</comment>
<accession>A0AAD8AH47</accession>
<evidence type="ECO:0000256" key="1">
    <source>
        <dbReference type="SAM" id="MobiDB-lite"/>
    </source>
</evidence>
<gene>
    <name evidence="2" type="ORF">L9F63_011470</name>
</gene>
<protein>
    <submittedName>
        <fullName evidence="2">Uncharacterized protein</fullName>
    </submittedName>
</protein>
<feature type="compositionally biased region" description="Polar residues" evidence="1">
    <location>
        <begin position="69"/>
        <end position="82"/>
    </location>
</feature>
<reference evidence="2" key="1">
    <citation type="journal article" date="2023" name="IScience">
        <title>Live-bearing cockroach genome reveals convergent evolutionary mechanisms linked to viviparity in insects and beyond.</title>
        <authorList>
            <person name="Fouks B."/>
            <person name="Harrison M.C."/>
            <person name="Mikhailova A.A."/>
            <person name="Marchal E."/>
            <person name="English S."/>
            <person name="Carruthers M."/>
            <person name="Jennings E.C."/>
            <person name="Chiamaka E.L."/>
            <person name="Frigard R.A."/>
            <person name="Pippel M."/>
            <person name="Attardo G.M."/>
            <person name="Benoit J.B."/>
            <person name="Bornberg-Bauer E."/>
            <person name="Tobe S.S."/>
        </authorList>
    </citation>
    <scope>NUCLEOTIDE SEQUENCE</scope>
    <source>
        <strain evidence="2">Stay&amp;Tobe</strain>
    </source>
</reference>
<sequence>INRLPRLNLFIGANFLSNLHSSLTASSSEGLISSSLFFRMKYRLRRMPDAVFGETSGNYKPHDHGLQPENLQQDHQSNSGHESFYVNTSSHHLKHVFIYG</sequence>
<dbReference type="Proteomes" id="UP001233999">
    <property type="component" value="Unassembled WGS sequence"/>
</dbReference>
<feature type="non-terminal residue" evidence="2">
    <location>
        <position position="1"/>
    </location>
</feature>
<keyword evidence="3" id="KW-1185">Reference proteome</keyword>